<organism evidence="13 14">
    <name type="scientific">Umbelopsis ramanniana AG</name>
    <dbReference type="NCBI Taxonomy" id="1314678"/>
    <lineage>
        <taxon>Eukaryota</taxon>
        <taxon>Fungi</taxon>
        <taxon>Fungi incertae sedis</taxon>
        <taxon>Mucoromycota</taxon>
        <taxon>Mucoromycotina</taxon>
        <taxon>Umbelopsidomycetes</taxon>
        <taxon>Umbelopsidales</taxon>
        <taxon>Umbelopsidaceae</taxon>
        <taxon>Umbelopsis</taxon>
    </lineage>
</organism>
<dbReference type="PANTHER" id="PTHR13312:SF0">
    <property type="entry name" value="UBIQUITIN THIOESTERASE OTU1"/>
    <property type="match status" value="1"/>
</dbReference>
<accession>A0AAD5EDV2</accession>
<feature type="domain" description="OTU" evidence="12">
    <location>
        <begin position="24"/>
        <end position="143"/>
    </location>
</feature>
<keyword evidence="5" id="KW-0479">Metal-binding</keyword>
<comment type="catalytic activity">
    <reaction evidence="1 11">
        <text>Thiol-dependent hydrolysis of ester, thioester, amide, peptide and isopeptide bonds formed by the C-terminal Gly of ubiquitin (a 76-residue protein attached to proteins as an intracellular targeting signal).</text>
        <dbReference type="EC" id="3.4.19.12"/>
    </reaction>
</comment>
<evidence type="ECO:0000256" key="5">
    <source>
        <dbReference type="ARBA" id="ARBA00022723"/>
    </source>
</evidence>
<sequence length="220" mass="24603">MPSELSSAFTMASAENVEFDGGYLVLREMKDDNSCLFRSVGYALNRNIDRSQELREVIAASILSDPITYSDAILGRPVDQYVNWILKPNSWGGAIELAIFSKHFEIEIDSFDVANGRTDKFGQYDERILLMYTGIHYDVLALTPAMEASGEFDQTRFSTENGRLLQAGSQLANSLKKQRKYTDTSNFTLKCNDCGKGLIGERDATSHASQSGHTHFVEYL</sequence>
<comment type="subcellular location">
    <subcellularLocation>
        <location evidence="2 11">Cytoplasm</location>
    </subcellularLocation>
</comment>
<dbReference type="InterPro" id="IPR003323">
    <property type="entry name" value="OTU_dom"/>
</dbReference>
<evidence type="ECO:0000256" key="11">
    <source>
        <dbReference type="RuleBase" id="RU367104"/>
    </source>
</evidence>
<dbReference type="Pfam" id="PF24560">
    <property type="entry name" value="zf-C2H2_OTU1_C"/>
    <property type="match status" value="1"/>
</dbReference>
<dbReference type="GO" id="GO:0008270">
    <property type="term" value="F:zinc ion binding"/>
    <property type="evidence" value="ECO:0007669"/>
    <property type="project" value="UniProtKB-KW"/>
</dbReference>
<dbReference type="GO" id="GO:0036503">
    <property type="term" value="P:ERAD pathway"/>
    <property type="evidence" value="ECO:0007669"/>
    <property type="project" value="TreeGrafter"/>
</dbReference>
<evidence type="ECO:0000256" key="9">
    <source>
        <dbReference type="ARBA" id="ARBA00022807"/>
    </source>
</evidence>
<protein>
    <recommendedName>
        <fullName evidence="11">Ubiquitin thioesterase OTU</fullName>
        <ecNumber evidence="11">3.4.19.12</ecNumber>
    </recommendedName>
</protein>
<keyword evidence="14" id="KW-1185">Reference proteome</keyword>
<evidence type="ECO:0000313" key="13">
    <source>
        <dbReference type="EMBL" id="KAI8581903.1"/>
    </source>
</evidence>
<reference evidence="13" key="2">
    <citation type="journal article" date="2022" name="Proc. Natl. Acad. Sci. U.S.A.">
        <title>Diploid-dominant life cycles characterize the early evolution of Fungi.</title>
        <authorList>
            <person name="Amses K.R."/>
            <person name="Simmons D.R."/>
            <person name="Longcore J.E."/>
            <person name="Mondo S.J."/>
            <person name="Seto K."/>
            <person name="Jeronimo G.H."/>
            <person name="Bonds A.E."/>
            <person name="Quandt C.A."/>
            <person name="Davis W.J."/>
            <person name="Chang Y."/>
            <person name="Federici B.A."/>
            <person name="Kuo A."/>
            <person name="LaButti K."/>
            <person name="Pangilinan J."/>
            <person name="Andreopoulos W."/>
            <person name="Tritt A."/>
            <person name="Riley R."/>
            <person name="Hundley H."/>
            <person name="Johnson J."/>
            <person name="Lipzen A."/>
            <person name="Barry K."/>
            <person name="Lang B.F."/>
            <person name="Cuomo C.A."/>
            <person name="Buchler N.E."/>
            <person name="Grigoriev I.V."/>
            <person name="Spatafora J.W."/>
            <person name="Stajich J.E."/>
            <person name="James T.Y."/>
        </authorList>
    </citation>
    <scope>NUCLEOTIDE SEQUENCE</scope>
    <source>
        <strain evidence="13">AG</strain>
    </source>
</reference>
<gene>
    <name evidence="13" type="ORF">K450DRAFT_229800</name>
</gene>
<evidence type="ECO:0000256" key="2">
    <source>
        <dbReference type="ARBA" id="ARBA00004496"/>
    </source>
</evidence>
<dbReference type="CDD" id="cd22745">
    <property type="entry name" value="OTU_OTU1"/>
    <property type="match status" value="1"/>
</dbReference>
<comment type="function">
    <text evidence="11">Hydrolase that can remove conjugated ubiquitin from proteins and may therefore play an important regulatory role at the level of protein turnover by preventing degradation.</text>
</comment>
<dbReference type="FunFam" id="3.90.70.80:FF:000016">
    <property type="entry name" value="Putative ubiquitin thioesterase otu1"/>
    <property type="match status" value="1"/>
</dbReference>
<dbReference type="GO" id="GO:0016579">
    <property type="term" value="P:protein deubiquitination"/>
    <property type="evidence" value="ECO:0007669"/>
    <property type="project" value="TreeGrafter"/>
</dbReference>
<keyword evidence="10" id="KW-0862">Zinc</keyword>
<dbReference type="InterPro" id="IPR057766">
    <property type="entry name" value="Znf-C2H2_OTU1-like_C"/>
</dbReference>
<dbReference type="PROSITE" id="PS50802">
    <property type="entry name" value="OTU"/>
    <property type="match status" value="1"/>
</dbReference>
<dbReference type="GO" id="GO:0005634">
    <property type="term" value="C:nucleus"/>
    <property type="evidence" value="ECO:0007669"/>
    <property type="project" value="TreeGrafter"/>
</dbReference>
<dbReference type="GO" id="GO:0030968">
    <property type="term" value="P:endoplasmic reticulum unfolded protein response"/>
    <property type="evidence" value="ECO:0007669"/>
    <property type="project" value="TreeGrafter"/>
</dbReference>
<evidence type="ECO:0000259" key="12">
    <source>
        <dbReference type="PROSITE" id="PS50802"/>
    </source>
</evidence>
<evidence type="ECO:0000256" key="10">
    <source>
        <dbReference type="ARBA" id="ARBA00022833"/>
    </source>
</evidence>
<dbReference type="GO" id="GO:0005829">
    <property type="term" value="C:cytosol"/>
    <property type="evidence" value="ECO:0007669"/>
    <property type="project" value="TreeGrafter"/>
</dbReference>
<dbReference type="EMBL" id="MU620903">
    <property type="protein sequence ID" value="KAI8581903.1"/>
    <property type="molecule type" value="Genomic_DNA"/>
</dbReference>
<dbReference type="PROSITE" id="PS00028">
    <property type="entry name" value="ZINC_FINGER_C2H2_1"/>
    <property type="match status" value="1"/>
</dbReference>
<dbReference type="Gene3D" id="3.90.70.80">
    <property type="match status" value="1"/>
</dbReference>
<dbReference type="Proteomes" id="UP001206595">
    <property type="component" value="Unassembled WGS sequence"/>
</dbReference>
<proteinExistence type="predicted"/>
<keyword evidence="8 11" id="KW-0378">Hydrolase</keyword>
<keyword evidence="7 11" id="KW-0833">Ubl conjugation pathway</keyword>
<comment type="caution">
    <text evidence="13">The sequence shown here is derived from an EMBL/GenBank/DDBJ whole genome shotgun (WGS) entry which is preliminary data.</text>
</comment>
<dbReference type="Pfam" id="PF02338">
    <property type="entry name" value="OTU"/>
    <property type="match status" value="1"/>
</dbReference>
<dbReference type="SUPFAM" id="SSF54001">
    <property type="entry name" value="Cysteine proteinases"/>
    <property type="match status" value="1"/>
</dbReference>
<dbReference type="InterPro" id="IPR013087">
    <property type="entry name" value="Znf_C2H2_type"/>
</dbReference>
<dbReference type="EC" id="3.4.19.12" evidence="11"/>
<evidence type="ECO:0000256" key="1">
    <source>
        <dbReference type="ARBA" id="ARBA00000707"/>
    </source>
</evidence>
<evidence type="ECO:0000256" key="4">
    <source>
        <dbReference type="ARBA" id="ARBA00022670"/>
    </source>
</evidence>
<evidence type="ECO:0000256" key="3">
    <source>
        <dbReference type="ARBA" id="ARBA00022490"/>
    </source>
</evidence>
<evidence type="ECO:0000256" key="8">
    <source>
        <dbReference type="ARBA" id="ARBA00022801"/>
    </source>
</evidence>
<reference evidence="13" key="1">
    <citation type="submission" date="2021-06" db="EMBL/GenBank/DDBJ databases">
        <authorList>
            <consortium name="DOE Joint Genome Institute"/>
            <person name="Mondo S.J."/>
            <person name="Amses K.R."/>
            <person name="Simmons D.R."/>
            <person name="Longcore J.E."/>
            <person name="Seto K."/>
            <person name="Alves G.H."/>
            <person name="Bonds A.E."/>
            <person name="Quandt C.A."/>
            <person name="Davis W.J."/>
            <person name="Chang Y."/>
            <person name="Letcher P.M."/>
            <person name="Powell M.J."/>
            <person name="Kuo A."/>
            <person name="Labutti K."/>
            <person name="Pangilinan J."/>
            <person name="Andreopoulos W."/>
            <person name="Tritt A."/>
            <person name="Riley R."/>
            <person name="Hundley H."/>
            <person name="Johnson J."/>
            <person name="Lipzen A."/>
            <person name="Barry K."/>
            <person name="Berbee M.L."/>
            <person name="Buchler N.E."/>
            <person name="Grigoriev I.V."/>
            <person name="Spatafora J.W."/>
            <person name="Stajich J.E."/>
            <person name="James T.Y."/>
        </authorList>
    </citation>
    <scope>NUCLEOTIDE SEQUENCE</scope>
    <source>
        <strain evidence="13">AG</strain>
    </source>
</reference>
<evidence type="ECO:0000256" key="6">
    <source>
        <dbReference type="ARBA" id="ARBA00022771"/>
    </source>
</evidence>
<evidence type="ECO:0000256" key="7">
    <source>
        <dbReference type="ARBA" id="ARBA00022786"/>
    </source>
</evidence>
<keyword evidence="6" id="KW-0863">Zinc-finger</keyword>
<evidence type="ECO:0000313" key="14">
    <source>
        <dbReference type="Proteomes" id="UP001206595"/>
    </source>
</evidence>
<name>A0AAD5EDV2_UMBRA</name>
<dbReference type="PANTHER" id="PTHR13312">
    <property type="entry name" value="HIV-INDUCED PROTEIN-7-LIKE PROTEASE"/>
    <property type="match status" value="1"/>
</dbReference>
<dbReference type="InterPro" id="IPR038765">
    <property type="entry name" value="Papain-like_cys_pep_sf"/>
</dbReference>
<keyword evidence="4" id="KW-0645">Protease</keyword>
<keyword evidence="9 11" id="KW-0788">Thiol protease</keyword>
<dbReference type="GeneID" id="75912494"/>
<keyword evidence="3 11" id="KW-0963">Cytoplasm</keyword>
<dbReference type="GO" id="GO:0004843">
    <property type="term" value="F:cysteine-type deubiquitinase activity"/>
    <property type="evidence" value="ECO:0007669"/>
    <property type="project" value="UniProtKB-UniRule"/>
</dbReference>
<dbReference type="RefSeq" id="XP_051446907.1">
    <property type="nucleotide sequence ID" value="XM_051587147.1"/>
</dbReference>
<dbReference type="AlphaFoldDB" id="A0AAD5EDV2"/>